<dbReference type="SUPFAM" id="SSF54862">
    <property type="entry name" value="4Fe-4S ferredoxins"/>
    <property type="match status" value="1"/>
</dbReference>
<name>A0AAF0FTW2_9EURY</name>
<organism evidence="2 3">
    <name type="scientific">Methanomicrobium antiquum</name>
    <dbReference type="NCBI Taxonomy" id="487686"/>
    <lineage>
        <taxon>Archaea</taxon>
        <taxon>Methanobacteriati</taxon>
        <taxon>Methanobacteriota</taxon>
        <taxon>Stenosarchaea group</taxon>
        <taxon>Methanomicrobia</taxon>
        <taxon>Methanomicrobiales</taxon>
        <taxon>Methanomicrobiaceae</taxon>
        <taxon>Methanomicrobium</taxon>
    </lineage>
</organism>
<dbReference type="RefSeq" id="WP_278100692.1">
    <property type="nucleotide sequence ID" value="NZ_CP091092.1"/>
</dbReference>
<dbReference type="Gene3D" id="3.30.70.20">
    <property type="match status" value="1"/>
</dbReference>
<accession>A0AAF0FTW2</accession>
<evidence type="ECO:0000259" key="1">
    <source>
        <dbReference type="PROSITE" id="PS51379"/>
    </source>
</evidence>
<dbReference type="InterPro" id="IPR045220">
    <property type="entry name" value="FRHB/FDHB/HCAR-like"/>
</dbReference>
<gene>
    <name evidence="2" type="ORF">L1994_05565</name>
</gene>
<dbReference type="InterPro" id="IPR007516">
    <property type="entry name" value="Co_F420_Hydgase/DH_bsu_N"/>
</dbReference>
<keyword evidence="3" id="KW-1185">Reference proteome</keyword>
<evidence type="ECO:0000313" key="3">
    <source>
        <dbReference type="Proteomes" id="UP001218895"/>
    </source>
</evidence>
<dbReference type="GO" id="GO:0052592">
    <property type="term" value="F:oxidoreductase activity, acting on CH or CH2 groups, with an iron-sulfur protein as acceptor"/>
    <property type="evidence" value="ECO:0007669"/>
    <property type="project" value="TreeGrafter"/>
</dbReference>
<dbReference type="KEGG" id="manq:L1994_05565"/>
<dbReference type="GeneID" id="79949845"/>
<feature type="domain" description="4Fe-4S ferredoxin-type" evidence="1">
    <location>
        <begin position="10"/>
        <end position="39"/>
    </location>
</feature>
<dbReference type="InterPro" id="IPR007525">
    <property type="entry name" value="FrhB_FdhB_C"/>
</dbReference>
<dbReference type="PANTHER" id="PTHR31332">
    <property type="entry name" value="7-HYDROXYMETHYL CHLOROPHYLL A REDUCTASE, CHLOROPLASTIC"/>
    <property type="match status" value="1"/>
</dbReference>
<proteinExistence type="predicted"/>
<dbReference type="PROSITE" id="PS51379">
    <property type="entry name" value="4FE4S_FER_2"/>
    <property type="match status" value="1"/>
</dbReference>
<dbReference type="Pfam" id="PF04422">
    <property type="entry name" value="FrhB_FdhB_N"/>
    <property type="match status" value="1"/>
</dbReference>
<protein>
    <submittedName>
        <fullName evidence="2">Coenzyme F420 hydrogenase/dehydrogenase, beta subunit C-terminal domain</fullName>
    </submittedName>
</protein>
<dbReference type="Pfam" id="PF12838">
    <property type="entry name" value="Fer4_7"/>
    <property type="match status" value="1"/>
</dbReference>
<dbReference type="InterPro" id="IPR017896">
    <property type="entry name" value="4Fe4S_Fe-S-bd"/>
</dbReference>
<dbReference type="PANTHER" id="PTHR31332:SF0">
    <property type="entry name" value="7-HYDROXYMETHYL CHLOROPHYLL A REDUCTASE, CHLOROPLASTIC"/>
    <property type="match status" value="1"/>
</dbReference>
<reference evidence="2" key="1">
    <citation type="submission" date="2022-01" db="EMBL/GenBank/DDBJ databases">
        <title>Complete genome of Methanomicrobium antiquum DSM 21220.</title>
        <authorList>
            <person name="Chen S.-C."/>
            <person name="You Y.-T."/>
            <person name="Zhou Y.-Z."/>
            <person name="Lai M.-C."/>
        </authorList>
    </citation>
    <scope>NUCLEOTIDE SEQUENCE</scope>
    <source>
        <strain evidence="2">DSM 21220</strain>
    </source>
</reference>
<evidence type="ECO:0000313" key="2">
    <source>
        <dbReference type="EMBL" id="WFN37851.1"/>
    </source>
</evidence>
<sequence>MQQINYKKLKEEVWDLNKCSGCGACCTVCPADALVFIKSDNSHPVNTGYCKDITDFVKCGACYNVCPRTDSNEDKKDMLGEYIEIKAAKAIMDIPGRQSGGAVTAILKNALKRGIIDAVVTVSEDRWTHMPKSVLITSDDTIEKTAGSIYNWWTPTLLALSDAVILKKCRNIAVVGTPCAVSALRLMKNSENDLVMPFGKTIRLIIGLFCTETFDYQKLMNDKIKTDLGIDSWKIKKMDIKGKLEITLGDESKITVPLSELENTIRTGCRICKDFTAVDSDISAGSVGSPEGNTTLIIRNSEGLEFFESAVNEGFLEVSNEIDITSIIKLAEKKKKTAEDKE</sequence>
<dbReference type="AlphaFoldDB" id="A0AAF0FTW2"/>
<dbReference type="Proteomes" id="UP001218895">
    <property type="component" value="Chromosome"/>
</dbReference>
<dbReference type="EMBL" id="CP091092">
    <property type="protein sequence ID" value="WFN37851.1"/>
    <property type="molecule type" value="Genomic_DNA"/>
</dbReference>
<dbReference type="Pfam" id="PF04432">
    <property type="entry name" value="FrhB_FdhB_C"/>
    <property type="match status" value="1"/>
</dbReference>